<protein>
    <submittedName>
        <fullName evidence="3">Transcription initiation factor TFB</fullName>
    </submittedName>
</protein>
<evidence type="ECO:0000259" key="2">
    <source>
        <dbReference type="Pfam" id="PF08271"/>
    </source>
</evidence>
<dbReference type="Proteomes" id="UP000060390">
    <property type="component" value="Plasmid pM27-SA2-01"/>
</dbReference>
<organism evidence="3 6">
    <name type="scientific">Halanaeroarchaeum sulfurireducens</name>
    <dbReference type="NCBI Taxonomy" id="1604004"/>
    <lineage>
        <taxon>Archaea</taxon>
        <taxon>Methanobacteriati</taxon>
        <taxon>Methanobacteriota</taxon>
        <taxon>Stenosarchaea group</taxon>
        <taxon>Halobacteria</taxon>
        <taxon>Halobacteriales</taxon>
        <taxon>Halobacteriaceae</taxon>
        <taxon>Halanaeroarchaeum</taxon>
    </lineage>
</organism>
<geneLocation type="plasmid" evidence="3 6">
    <name>pHSR2-01</name>
</geneLocation>
<feature type="domain" description="TFIIB-type" evidence="2">
    <location>
        <begin position="47"/>
        <end position="84"/>
    </location>
</feature>
<dbReference type="SUPFAM" id="SSF57783">
    <property type="entry name" value="Zinc beta-ribbon"/>
    <property type="match status" value="1"/>
</dbReference>
<dbReference type="KEGG" id="hsf:HLASA_3061"/>
<keyword evidence="3" id="KW-0648">Protein biosynthesis</keyword>
<dbReference type="KEGG" id="hsu:HLASF_3060"/>
<keyword evidence="6" id="KW-1185">Reference proteome</keyword>
<dbReference type="Gene3D" id="1.10.472.170">
    <property type="match status" value="1"/>
</dbReference>
<evidence type="ECO:0000313" key="5">
    <source>
        <dbReference type="Proteomes" id="UP000060390"/>
    </source>
</evidence>
<geneLocation type="plasmid" evidence="4 5">
    <name>pM27-SA2-01</name>
</geneLocation>
<reference evidence="3 6" key="1">
    <citation type="submission" date="2014-06" db="EMBL/GenBank/DDBJ databases">
        <title>Secret life of haloarchaea: discovery of obligatory anaerobic haloarchaea growing by dissimilatory sulfur reduction.</title>
        <authorList>
            <person name="Sorokin D.Y."/>
            <person name="Kublanov I.V."/>
            <person name="Gavrilov S.N."/>
            <person name="Ferrer M."/>
            <person name="Golyshin P.N."/>
            <person name="Messina E."/>
            <person name="La Cono V."/>
            <person name="Yakimov M.M."/>
        </authorList>
    </citation>
    <scope>NUCLEOTIDE SEQUENCE [LARGE SCALE GENOMIC DNA]</scope>
    <source>
        <strain evidence="3 6">HSR2</strain>
        <plasmid evidence="3 6">pHSR2-01</plasmid>
    </source>
</reference>
<evidence type="ECO:0000313" key="3">
    <source>
        <dbReference type="EMBL" id="AKH98686.1"/>
    </source>
</evidence>
<dbReference type="EMBL" id="CP011565">
    <property type="protein sequence ID" value="ALG83129.1"/>
    <property type="molecule type" value="Genomic_DNA"/>
</dbReference>
<accession>A0A0F7PC10</accession>
<dbReference type="Proteomes" id="UP000069906">
    <property type="component" value="Plasmid pHSR2-01"/>
</dbReference>
<reference evidence="5" key="2">
    <citation type="submission" date="2015-05" db="EMBL/GenBank/DDBJ databases">
        <title>Complete genome sequence of Halanaeroarchaeum sulfurireducens type strain M27-SA2, a sulfate-reducer haloarchaeon from marine anoxic lake Medee.</title>
        <authorList>
            <person name="Messina E."/>
            <person name="Kublanov I.V."/>
            <person name="Toshchakov S."/>
            <person name="Arcadi E."/>
            <person name="La Spada G."/>
            <person name="La Cono V."/>
            <person name="Yakimov M.M."/>
        </authorList>
    </citation>
    <scope>NUCLEOTIDE SEQUENCE [LARGE SCALE GENOMIC DNA]</scope>
    <source>
        <strain evidence="5">M27-SA2</strain>
        <plasmid evidence="5">Plasmid pM27-SA2-01</plasmid>
    </source>
</reference>
<reference evidence="4 5" key="3">
    <citation type="journal article" date="2016" name="Stand. Genomic Sci.">
        <title>Complete genome sequence of 'Halanaeroarchaeum sulfurireducens' M27-SA2, a sulfur-reducing and acetate-oxidizing haloarchaeon from the deep-sea hypersaline anoxic lake Medee.</title>
        <authorList>
            <person name="Messina E."/>
            <person name="Sorokin D.Y."/>
            <person name="Kublanov I.V."/>
            <person name="Toshchakov S."/>
            <person name="Lopatina A."/>
            <person name="Arcadi E."/>
            <person name="Smedile F."/>
            <person name="La Spada G."/>
            <person name="La Cono V."/>
            <person name="Yakimov M.M."/>
        </authorList>
    </citation>
    <scope>NUCLEOTIDE SEQUENCE [LARGE SCALE GENOMIC DNA]</scope>
    <source>
        <strain evidence="4 5">M27-SA2</strain>
        <plasmid evidence="5">Plasmid pM27-SA2-01</plasmid>
        <plasmid evidence="4">pM27-SA2-01</plasmid>
    </source>
</reference>
<evidence type="ECO:0000256" key="1">
    <source>
        <dbReference type="SAM" id="MobiDB-lite"/>
    </source>
</evidence>
<name>A0A0F7PC10_9EURY</name>
<dbReference type="GO" id="GO:0003743">
    <property type="term" value="F:translation initiation factor activity"/>
    <property type="evidence" value="ECO:0007669"/>
    <property type="project" value="UniProtKB-KW"/>
</dbReference>
<sequence>MSSIVPSKGEGVAVLASSLNTVRTMATRDIYETGFDEDVKMESSANQCPECDGRVTTNAVETVCEDCDLVIDEQRINHGPGWRAYDDKESERTCAPLTAARHDGGLSTEIGSGTDAKGNESPIGSSGSVGGQLILTTRQTGFHSHRSIRRPASAQPSMTKIRGVVLRMHTPRRRRPNSMSTDSPSIPHTMTHLLLSNSPPVVILRPATSMAGPGR</sequence>
<feature type="region of interest" description="Disordered" evidence="1">
    <location>
        <begin position="102"/>
        <end position="129"/>
    </location>
</feature>
<keyword evidence="3" id="KW-0614">Plasmid</keyword>
<gene>
    <name evidence="4" type="ORF">HLASA_3061</name>
    <name evidence="3" type="ORF">HLASF_3060</name>
</gene>
<dbReference type="HOGENOM" id="CLU_1280749_0_0_2"/>
<dbReference type="InterPro" id="IPR013137">
    <property type="entry name" value="Znf_TFIIB"/>
</dbReference>
<keyword evidence="3" id="KW-0396">Initiation factor</keyword>
<dbReference type="AlphaFoldDB" id="A0A0F7PC10"/>
<dbReference type="EMBL" id="CP008875">
    <property type="protein sequence ID" value="AKH98686.1"/>
    <property type="molecule type" value="Genomic_DNA"/>
</dbReference>
<proteinExistence type="predicted"/>
<dbReference type="Pfam" id="PF08271">
    <property type="entry name" value="Zn_Ribbon_TF"/>
    <property type="match status" value="1"/>
</dbReference>
<evidence type="ECO:0000313" key="6">
    <source>
        <dbReference type="Proteomes" id="UP000069906"/>
    </source>
</evidence>
<evidence type="ECO:0000313" key="4">
    <source>
        <dbReference type="EMBL" id="ALG83129.1"/>
    </source>
</evidence>